<evidence type="ECO:0000256" key="4">
    <source>
        <dbReference type="ARBA" id="ARBA00022679"/>
    </source>
</evidence>
<dbReference type="OrthoDB" id="4510254at2"/>
<name>A0A344UTL6_9ACTN</name>
<sequence>MTDQQTEQQTEQYGQAWGDRYSRSLLGVFGAPQLCLVSGHGCRVTDADGKEYLDLLGGIAVNALGYAHPAWVKAVSEQAATLSHVSNFFTTPTQVELAEKVLEIAQAPQGSAVFFSNSGTEANEAALKMVKAHRRGGRVLALEHAFHGRTLGALALTYKEAYRAPFGSLGADVTFIPAGDVRALADELDKGDVAGLFIEPVQGEAGVWPLAPEYLREARRLTAEHDVLLVVDEVQCGMGRTGRWFAHQASGITPDVMTLAKALGGGFPIGATVTFGADNSGILTPGQHGTTFGGNPLACAAGLAVISTIESDGLLEHARTVGERLVTAITGISHSQVLEVRGQGLLLGIQLASEIAPAVVRAGLDQGLILNAATPTTVRLAPPLILDEADADLFVDALPGLLDAARKSQDTQDKEN</sequence>
<reference evidence="8 9" key="1">
    <citation type="submission" date="2017-12" db="EMBL/GenBank/DDBJ databases">
        <title>The whole genome sequence of the Acidipropionibacterium virtanenii sp. nov. type strain JS278.</title>
        <authorList>
            <person name="Laine P."/>
            <person name="Deptula P."/>
            <person name="Varmanen P."/>
            <person name="Auvinen P."/>
        </authorList>
    </citation>
    <scope>NUCLEOTIDE SEQUENCE [LARGE SCALE GENOMIC DNA]</scope>
    <source>
        <strain evidence="8 9">JS278</strain>
    </source>
</reference>
<dbReference type="GO" id="GO:0042802">
    <property type="term" value="F:identical protein binding"/>
    <property type="evidence" value="ECO:0007669"/>
    <property type="project" value="TreeGrafter"/>
</dbReference>
<gene>
    <name evidence="8" type="primary">argD</name>
    <name evidence="8" type="ORF">JS278_01446</name>
</gene>
<evidence type="ECO:0000256" key="6">
    <source>
        <dbReference type="ARBA" id="ARBA00029440"/>
    </source>
</evidence>
<dbReference type="InterPro" id="IPR004636">
    <property type="entry name" value="AcOrn/SuccOrn_fam"/>
</dbReference>
<dbReference type="Gene3D" id="3.90.1150.10">
    <property type="entry name" value="Aspartate Aminotransferase, domain 1"/>
    <property type="match status" value="1"/>
</dbReference>
<dbReference type="InterPro" id="IPR049704">
    <property type="entry name" value="Aminotrans_3_PPA_site"/>
</dbReference>
<dbReference type="Gene3D" id="3.40.640.10">
    <property type="entry name" value="Type I PLP-dependent aspartate aminotransferase-like (Major domain)"/>
    <property type="match status" value="1"/>
</dbReference>
<evidence type="ECO:0000313" key="9">
    <source>
        <dbReference type="Proteomes" id="UP000251995"/>
    </source>
</evidence>
<dbReference type="Pfam" id="PF00202">
    <property type="entry name" value="Aminotran_3"/>
    <property type="match status" value="1"/>
</dbReference>
<dbReference type="Proteomes" id="UP000251995">
    <property type="component" value="Chromosome"/>
</dbReference>
<keyword evidence="5 7" id="KW-0663">Pyridoxal phosphate</keyword>
<evidence type="ECO:0000313" key="8">
    <source>
        <dbReference type="EMBL" id="AXE38614.1"/>
    </source>
</evidence>
<accession>A0A344UTL6</accession>
<dbReference type="GO" id="GO:0030170">
    <property type="term" value="F:pyridoxal phosphate binding"/>
    <property type="evidence" value="ECO:0007669"/>
    <property type="project" value="InterPro"/>
</dbReference>
<evidence type="ECO:0000256" key="5">
    <source>
        <dbReference type="ARBA" id="ARBA00022898"/>
    </source>
</evidence>
<dbReference type="CDD" id="cd00610">
    <property type="entry name" value="OAT_like"/>
    <property type="match status" value="1"/>
</dbReference>
<comment type="pathway">
    <text evidence="6">Amino-acid biosynthesis.</text>
</comment>
<comment type="similarity">
    <text evidence="7">Belongs to the class-III pyridoxal-phosphate-dependent aminotransferase family.</text>
</comment>
<dbReference type="PANTHER" id="PTHR11986">
    <property type="entry name" value="AMINOTRANSFERASE CLASS III"/>
    <property type="match status" value="1"/>
</dbReference>
<proteinExistence type="inferred from homology"/>
<evidence type="ECO:0000256" key="1">
    <source>
        <dbReference type="ARBA" id="ARBA00001933"/>
    </source>
</evidence>
<dbReference type="InterPro" id="IPR015422">
    <property type="entry name" value="PyrdxlP-dep_Trfase_small"/>
</dbReference>
<dbReference type="InterPro" id="IPR015421">
    <property type="entry name" value="PyrdxlP-dep_Trfase_major"/>
</dbReference>
<dbReference type="GO" id="GO:0006526">
    <property type="term" value="P:L-arginine biosynthetic process"/>
    <property type="evidence" value="ECO:0007669"/>
    <property type="project" value="UniProtKB-ARBA"/>
</dbReference>
<organism evidence="8 9">
    <name type="scientific">Acidipropionibacterium virtanenii</name>
    <dbReference type="NCBI Taxonomy" id="2057246"/>
    <lineage>
        <taxon>Bacteria</taxon>
        <taxon>Bacillati</taxon>
        <taxon>Actinomycetota</taxon>
        <taxon>Actinomycetes</taxon>
        <taxon>Propionibacteriales</taxon>
        <taxon>Propionibacteriaceae</taxon>
        <taxon>Acidipropionibacterium</taxon>
    </lineage>
</organism>
<evidence type="ECO:0000256" key="2">
    <source>
        <dbReference type="ARBA" id="ARBA00022576"/>
    </source>
</evidence>
<comment type="cofactor">
    <cofactor evidence="1">
        <name>pyridoxal 5'-phosphate</name>
        <dbReference type="ChEBI" id="CHEBI:597326"/>
    </cofactor>
</comment>
<dbReference type="RefSeq" id="WP_114044596.1">
    <property type="nucleotide sequence ID" value="NZ_CP025198.1"/>
</dbReference>
<dbReference type="EC" id="2.6.1.11" evidence="8"/>
<keyword evidence="4 8" id="KW-0808">Transferase</keyword>
<dbReference type="PANTHER" id="PTHR11986:SF79">
    <property type="entry name" value="ACETYLORNITHINE AMINOTRANSFERASE, MITOCHONDRIAL"/>
    <property type="match status" value="1"/>
</dbReference>
<dbReference type="InterPro" id="IPR015424">
    <property type="entry name" value="PyrdxlP-dep_Trfase"/>
</dbReference>
<keyword evidence="3" id="KW-0028">Amino-acid biosynthesis</keyword>
<dbReference type="InterPro" id="IPR050103">
    <property type="entry name" value="Class-III_PLP-dep_AT"/>
</dbReference>
<dbReference type="InterPro" id="IPR005814">
    <property type="entry name" value="Aminotrans_3"/>
</dbReference>
<keyword evidence="2 8" id="KW-0032">Aminotransferase</keyword>
<dbReference type="SUPFAM" id="SSF53383">
    <property type="entry name" value="PLP-dependent transferases"/>
    <property type="match status" value="1"/>
</dbReference>
<dbReference type="FunFam" id="3.40.640.10:FF:000004">
    <property type="entry name" value="Acetylornithine aminotransferase"/>
    <property type="match status" value="1"/>
</dbReference>
<dbReference type="PIRSF" id="PIRSF000521">
    <property type="entry name" value="Transaminase_4ab_Lys_Orn"/>
    <property type="match status" value="1"/>
</dbReference>
<dbReference type="EMBL" id="CP025198">
    <property type="protein sequence ID" value="AXE38614.1"/>
    <property type="molecule type" value="Genomic_DNA"/>
</dbReference>
<dbReference type="NCBIfam" id="TIGR00707">
    <property type="entry name" value="argD"/>
    <property type="match status" value="1"/>
</dbReference>
<dbReference type="KEGG" id="acij:JS278_01446"/>
<protein>
    <submittedName>
        <fullName evidence="8">Acetylornithine aminotransferase</fullName>
        <ecNumber evidence="8">2.6.1.11</ecNumber>
    </submittedName>
</protein>
<dbReference type="PROSITE" id="PS00600">
    <property type="entry name" value="AA_TRANSFER_CLASS_3"/>
    <property type="match status" value="1"/>
</dbReference>
<evidence type="ECO:0000256" key="7">
    <source>
        <dbReference type="RuleBase" id="RU003560"/>
    </source>
</evidence>
<keyword evidence="9" id="KW-1185">Reference proteome</keyword>
<dbReference type="NCBIfam" id="NF002325">
    <property type="entry name" value="PRK01278.1"/>
    <property type="match status" value="1"/>
</dbReference>
<dbReference type="AlphaFoldDB" id="A0A344UTL6"/>
<dbReference type="NCBIfam" id="NF002874">
    <property type="entry name" value="PRK03244.1"/>
    <property type="match status" value="1"/>
</dbReference>
<dbReference type="GO" id="GO:0003992">
    <property type="term" value="F:N2-acetyl-L-ornithine:2-oxoglutarate 5-aminotransferase activity"/>
    <property type="evidence" value="ECO:0007669"/>
    <property type="project" value="UniProtKB-EC"/>
</dbReference>
<evidence type="ECO:0000256" key="3">
    <source>
        <dbReference type="ARBA" id="ARBA00022605"/>
    </source>
</evidence>